<gene>
    <name evidence="7" type="ORF">MTP09_05020</name>
</gene>
<evidence type="ECO:0000313" key="8">
    <source>
        <dbReference type="Proteomes" id="UP000831460"/>
    </source>
</evidence>
<reference evidence="7 8" key="1">
    <citation type="submission" date="2022-03" db="EMBL/GenBank/DDBJ databases">
        <title>Chryseobacterium sp. isolated from particulate matters in swine house.</title>
        <authorList>
            <person name="Won M."/>
            <person name="Kim S.-J."/>
            <person name="Kwon S.-W."/>
        </authorList>
    </citation>
    <scope>NUCLEOTIDE SEQUENCE [LARGE SCALE GENOMIC DNA]</scope>
    <source>
        <strain evidence="7 8">SC2-2</strain>
    </source>
</reference>
<keyword evidence="8" id="KW-1185">Reference proteome</keyword>
<feature type="transmembrane region" description="Helical" evidence="5">
    <location>
        <begin position="77"/>
        <end position="101"/>
    </location>
</feature>
<evidence type="ECO:0000256" key="4">
    <source>
        <dbReference type="ARBA" id="ARBA00023136"/>
    </source>
</evidence>
<evidence type="ECO:0000256" key="5">
    <source>
        <dbReference type="SAM" id="Phobius"/>
    </source>
</evidence>
<accession>A0ABY4BS37</accession>
<protein>
    <submittedName>
        <fullName evidence="7">FUSC family protein</fullName>
    </submittedName>
</protein>
<feature type="transmembrane region" description="Helical" evidence="5">
    <location>
        <begin position="12"/>
        <end position="33"/>
    </location>
</feature>
<dbReference type="InterPro" id="IPR049453">
    <property type="entry name" value="Memb_transporter_dom"/>
</dbReference>
<dbReference type="Pfam" id="PF13515">
    <property type="entry name" value="FUSC_2"/>
    <property type="match status" value="1"/>
</dbReference>
<proteinExistence type="predicted"/>
<sequence>MDAARDFRSFIFSPIVIFVVRCLIGFSIGFFLMKQFPQYDFFWALLSIMLVISPEGKDSPRLTTERVKANLIGALSGFVVVFLPFSLFIKAIIAITVTAIICNAIKLLGVSRSAIVAVIIILIEKPDEGYLASIERFSFVLIGCLIGLIVVVTTGYMIRFVHKNWLKAEYKLKNLK</sequence>
<feature type="domain" description="Integral membrane bound transporter" evidence="6">
    <location>
        <begin position="30"/>
        <end position="150"/>
    </location>
</feature>
<dbReference type="Proteomes" id="UP000831460">
    <property type="component" value="Chromosome"/>
</dbReference>
<feature type="transmembrane region" description="Helical" evidence="5">
    <location>
        <begin position="137"/>
        <end position="158"/>
    </location>
</feature>
<feature type="transmembrane region" description="Helical" evidence="5">
    <location>
        <begin position="107"/>
        <end position="125"/>
    </location>
</feature>
<organism evidence="7 8">
    <name type="scientific">Chryseobacterium suipulveris</name>
    <dbReference type="NCBI Taxonomy" id="2929800"/>
    <lineage>
        <taxon>Bacteria</taxon>
        <taxon>Pseudomonadati</taxon>
        <taxon>Bacteroidota</taxon>
        <taxon>Flavobacteriia</taxon>
        <taxon>Flavobacteriales</taxon>
        <taxon>Weeksellaceae</taxon>
        <taxon>Chryseobacterium group</taxon>
        <taxon>Chryseobacterium</taxon>
    </lineage>
</organism>
<keyword evidence="3 5" id="KW-1133">Transmembrane helix</keyword>
<evidence type="ECO:0000256" key="3">
    <source>
        <dbReference type="ARBA" id="ARBA00022989"/>
    </source>
</evidence>
<keyword evidence="4 5" id="KW-0472">Membrane</keyword>
<comment type="subcellular location">
    <subcellularLocation>
        <location evidence="1">Membrane</location>
        <topology evidence="1">Multi-pass membrane protein</topology>
    </subcellularLocation>
</comment>
<dbReference type="RefSeq" id="WP_243550931.1">
    <property type="nucleotide sequence ID" value="NZ_CP094532.1"/>
</dbReference>
<evidence type="ECO:0000256" key="1">
    <source>
        <dbReference type="ARBA" id="ARBA00004141"/>
    </source>
</evidence>
<evidence type="ECO:0000259" key="6">
    <source>
        <dbReference type="Pfam" id="PF13515"/>
    </source>
</evidence>
<evidence type="ECO:0000313" key="7">
    <source>
        <dbReference type="EMBL" id="UOE41997.1"/>
    </source>
</evidence>
<feature type="transmembrane region" description="Helical" evidence="5">
    <location>
        <begin position="39"/>
        <end position="56"/>
    </location>
</feature>
<keyword evidence="2 5" id="KW-0812">Transmembrane</keyword>
<evidence type="ECO:0000256" key="2">
    <source>
        <dbReference type="ARBA" id="ARBA00022692"/>
    </source>
</evidence>
<dbReference type="EMBL" id="CP094532">
    <property type="protein sequence ID" value="UOE41997.1"/>
    <property type="molecule type" value="Genomic_DNA"/>
</dbReference>
<name>A0ABY4BS37_9FLAO</name>